<dbReference type="InterPro" id="IPR015016">
    <property type="entry name" value="SF3b_su1"/>
</dbReference>
<dbReference type="Proteomes" id="UP001632038">
    <property type="component" value="Unassembled WGS sequence"/>
</dbReference>
<feature type="region of interest" description="Disordered" evidence="1">
    <location>
        <begin position="143"/>
        <end position="263"/>
    </location>
</feature>
<dbReference type="InterPro" id="IPR016024">
    <property type="entry name" value="ARM-type_fold"/>
</dbReference>
<organism evidence="3 4">
    <name type="scientific">Castilleja foliolosa</name>
    <dbReference type="NCBI Taxonomy" id="1961234"/>
    <lineage>
        <taxon>Eukaryota</taxon>
        <taxon>Viridiplantae</taxon>
        <taxon>Streptophyta</taxon>
        <taxon>Embryophyta</taxon>
        <taxon>Tracheophyta</taxon>
        <taxon>Spermatophyta</taxon>
        <taxon>Magnoliopsida</taxon>
        <taxon>eudicotyledons</taxon>
        <taxon>Gunneridae</taxon>
        <taxon>Pentapetalae</taxon>
        <taxon>asterids</taxon>
        <taxon>lamiids</taxon>
        <taxon>Lamiales</taxon>
        <taxon>Orobanchaceae</taxon>
        <taxon>Pedicularideae</taxon>
        <taxon>Castillejinae</taxon>
        <taxon>Castilleja</taxon>
    </lineage>
</organism>
<dbReference type="AlphaFoldDB" id="A0ABD3E080"/>
<comment type="caution">
    <text evidence="3">The sequence shown here is derived from an EMBL/GenBank/DDBJ whole genome shotgun (WGS) entry which is preliminary data.</text>
</comment>
<evidence type="ECO:0000259" key="2">
    <source>
        <dbReference type="Pfam" id="PF08920"/>
    </source>
</evidence>
<protein>
    <recommendedName>
        <fullName evidence="2">Splicing factor 3B subunit 1 domain-containing protein</fullName>
    </recommendedName>
</protein>
<proteinExistence type="predicted"/>
<feature type="compositionally biased region" description="Basic and acidic residues" evidence="1">
    <location>
        <begin position="143"/>
        <end position="176"/>
    </location>
</feature>
<dbReference type="PANTHER" id="PTHR12097">
    <property type="entry name" value="SPLICING FACTOR 3B, SUBUNIT 1-RELATED"/>
    <property type="match status" value="1"/>
</dbReference>
<name>A0ABD3E080_9LAMI</name>
<dbReference type="SUPFAM" id="SSF48371">
    <property type="entry name" value="ARM repeat"/>
    <property type="match status" value="1"/>
</dbReference>
<feature type="domain" description="Splicing factor 3B subunit 1" evidence="2">
    <location>
        <begin position="239"/>
        <end position="353"/>
    </location>
</feature>
<gene>
    <name evidence="3" type="ORF">CASFOL_008459</name>
</gene>
<evidence type="ECO:0000313" key="3">
    <source>
        <dbReference type="EMBL" id="KAL3647491.1"/>
    </source>
</evidence>
<dbReference type="EMBL" id="JAVIJP010000009">
    <property type="protein sequence ID" value="KAL3647491.1"/>
    <property type="molecule type" value="Genomic_DNA"/>
</dbReference>
<dbReference type="Pfam" id="PF08920">
    <property type="entry name" value="SF3b1"/>
    <property type="match status" value="1"/>
</dbReference>
<dbReference type="InterPro" id="IPR038737">
    <property type="entry name" value="SF3b_su1-like"/>
</dbReference>
<feature type="compositionally biased region" description="Low complexity" evidence="1">
    <location>
        <begin position="212"/>
        <end position="225"/>
    </location>
</feature>
<keyword evidence="4" id="KW-1185">Reference proteome</keyword>
<reference evidence="4" key="1">
    <citation type="journal article" date="2024" name="IScience">
        <title>Strigolactones Initiate the Formation of Haustorium-like Structures in Castilleja.</title>
        <authorList>
            <person name="Buerger M."/>
            <person name="Peterson D."/>
            <person name="Chory J."/>
        </authorList>
    </citation>
    <scope>NUCLEOTIDE SEQUENCE [LARGE SCALE GENOMIC DNA]</scope>
</reference>
<sequence length="558" mass="62838">MDVDSEILKRQNMEKDLAALTSLTFDTDFYSTNKFEGYEQSIAVNDEEDNADHAENAIARKMSSLTAPKQFFNEPLRTGDEDDMAGFNKPGKIIDREDDYRRRRLNRIISPDRNDPFLDKTPGPEIRTYSDVMREEFLKRKEEEVKREIAKKKKEEELKEKGKVPEKPNKRNRWDMSQDDCGVKKAKVGSDWDLPDSTPSVSRKNRWDETLAGGVTPGATPAGMAWDATPKGELATPIPKRQRSRWDETPATMGSATPGATPAVAYTPGVTPFGGIDMATPTPNALMRGAMALLEDRNRPLTDEDLDAMFPQEGYKVLDPPSSYVPIMTPARKILATPTPMGTPLYNIPEENRGQQFDVPKEMPGGLPLMNPEDYQYFGSLMNDVNEDELTPDEQRERKIKKLLLKVKNGTPPQRKTALRQLTDKSREFGAAPLFNSILPLFMEPSLGEQERHLLVKVIDRVLYKLDELVRPFVHKILVVIEPLLIDGNYFARVEGREIISNLSKAAGLATMIANLRPDIDNVDEYVRNTTAKAFSVVASALGIPALLPFLKAVRWQF</sequence>
<accession>A0ABD3E080</accession>
<evidence type="ECO:0000256" key="1">
    <source>
        <dbReference type="SAM" id="MobiDB-lite"/>
    </source>
</evidence>
<evidence type="ECO:0000313" key="4">
    <source>
        <dbReference type="Proteomes" id="UP001632038"/>
    </source>
</evidence>